<dbReference type="BioCyc" id="PSP1104324:GJSN-2762-MONOMER"/>
<evidence type="ECO:0000313" key="2">
    <source>
        <dbReference type="Proteomes" id="UP000005867"/>
    </source>
</evidence>
<dbReference type="HOGENOM" id="CLU_3210896_0_0_2"/>
<protein>
    <submittedName>
        <fullName evidence="1">Uncharacterized protein</fullName>
    </submittedName>
</protein>
<proteinExistence type="predicted"/>
<dbReference type="KEGG" id="pyr:P186_2825"/>
<dbReference type="AlphaFoldDB" id="G7VFJ5"/>
<sequence length="44" mass="4601">MGDFLTSLAAPFYLLVTKRDEGSIKSASIGVAGAVTKSTIQNLE</sequence>
<dbReference type="EMBL" id="CP003098">
    <property type="protein sequence ID" value="AET34201.1"/>
    <property type="molecule type" value="Genomic_DNA"/>
</dbReference>
<accession>G7VFJ5</accession>
<organism evidence="1 2">
    <name type="scientific">Pyrobaculum ferrireducens</name>
    <dbReference type="NCBI Taxonomy" id="1104324"/>
    <lineage>
        <taxon>Archaea</taxon>
        <taxon>Thermoproteota</taxon>
        <taxon>Thermoprotei</taxon>
        <taxon>Thermoproteales</taxon>
        <taxon>Thermoproteaceae</taxon>
        <taxon>Pyrobaculum</taxon>
    </lineage>
</organism>
<reference evidence="1 2" key="1">
    <citation type="journal article" date="2012" name="J. Bacteriol.">
        <title>Complete genome sequence of strain 1860, a crenarchaeon of the genus pyrobaculum able to grow with various electron acceptors.</title>
        <authorList>
            <person name="Mardanov A.V."/>
            <person name="Gumerov V.M."/>
            <person name="Slobodkina G.B."/>
            <person name="Beletsky A.V."/>
            <person name="Bonch-Osmolovskaya E.A."/>
            <person name="Ravin N.V."/>
            <person name="Skryabin K.G."/>
        </authorList>
    </citation>
    <scope>NUCLEOTIDE SEQUENCE [LARGE SCALE GENOMIC DNA]</scope>
    <source>
        <strain evidence="1 2">1860</strain>
    </source>
</reference>
<name>G7VFJ5_9CREN</name>
<gene>
    <name evidence="1" type="ORF">P186_2825</name>
</gene>
<keyword evidence="2" id="KW-1185">Reference proteome</keyword>
<evidence type="ECO:0000313" key="1">
    <source>
        <dbReference type="EMBL" id="AET34201.1"/>
    </source>
</evidence>
<dbReference type="Proteomes" id="UP000005867">
    <property type="component" value="Chromosome"/>
</dbReference>